<dbReference type="Proteomes" id="UP000823399">
    <property type="component" value="Unassembled WGS sequence"/>
</dbReference>
<dbReference type="GeneID" id="64706358"/>
<comment type="caution">
    <text evidence="2">The sequence shown here is derived from an EMBL/GenBank/DDBJ whole genome shotgun (WGS) entry which is preliminary data.</text>
</comment>
<dbReference type="AlphaFoldDB" id="A0A9P7JSX6"/>
<dbReference type="EMBL" id="JABBWM010000035">
    <property type="protein sequence ID" value="KAG2106572.1"/>
    <property type="molecule type" value="Genomic_DNA"/>
</dbReference>
<feature type="compositionally biased region" description="Low complexity" evidence="1">
    <location>
        <begin position="157"/>
        <end position="194"/>
    </location>
</feature>
<organism evidence="2 3">
    <name type="scientific">Suillus discolor</name>
    <dbReference type="NCBI Taxonomy" id="1912936"/>
    <lineage>
        <taxon>Eukaryota</taxon>
        <taxon>Fungi</taxon>
        <taxon>Dikarya</taxon>
        <taxon>Basidiomycota</taxon>
        <taxon>Agaricomycotina</taxon>
        <taxon>Agaricomycetes</taxon>
        <taxon>Agaricomycetidae</taxon>
        <taxon>Boletales</taxon>
        <taxon>Suillineae</taxon>
        <taxon>Suillaceae</taxon>
        <taxon>Suillus</taxon>
    </lineage>
</organism>
<feature type="region of interest" description="Disordered" evidence="1">
    <location>
        <begin position="133"/>
        <end position="194"/>
    </location>
</feature>
<gene>
    <name evidence="2" type="ORF">F5147DRAFT_837802</name>
</gene>
<proteinExistence type="predicted"/>
<name>A0A9P7JSX6_9AGAM</name>
<protein>
    <submittedName>
        <fullName evidence="2">Uncharacterized protein</fullName>
    </submittedName>
</protein>
<dbReference type="RefSeq" id="XP_041291610.1">
    <property type="nucleotide sequence ID" value="XM_041444099.1"/>
</dbReference>
<keyword evidence="3" id="KW-1185">Reference proteome</keyword>
<sequence length="328" mass="36911">MPSSAVQITGVLIDLRLSCTRVITKDARTEYIVRTQEPMTTYNNVVQPPSPIKLTAPRILIDGESTNMVVGQPLSTLPSGRNFTAHFTIPKTHSLVDANKKHQAELKDYRVRLERRTTEANAKWVIQAEDLKRAQQNTSKSSRRKKRKKARLVEEGSAPVSESVSAPISESVSMSESISTPMSESISASMSESASAPMFSKQFTSEIDELKVSRTQQVQKIWELEDSKATLSQKILGLEDSNATLSADNKSLTATVQRHSIALHALHRRVVLDDARDLIRKRYKHNINDLRLGRKSSKGSQRRPCSNWSKKFARSSIMRMRAYYTLTR</sequence>
<evidence type="ECO:0000313" key="3">
    <source>
        <dbReference type="Proteomes" id="UP000823399"/>
    </source>
</evidence>
<reference evidence="2" key="1">
    <citation type="journal article" date="2020" name="New Phytol.">
        <title>Comparative genomics reveals dynamic genome evolution in host specialist ectomycorrhizal fungi.</title>
        <authorList>
            <person name="Lofgren L.A."/>
            <person name="Nguyen N.H."/>
            <person name="Vilgalys R."/>
            <person name="Ruytinx J."/>
            <person name="Liao H.L."/>
            <person name="Branco S."/>
            <person name="Kuo A."/>
            <person name="LaButti K."/>
            <person name="Lipzen A."/>
            <person name="Andreopoulos W."/>
            <person name="Pangilinan J."/>
            <person name="Riley R."/>
            <person name="Hundley H."/>
            <person name="Na H."/>
            <person name="Barry K."/>
            <person name="Grigoriev I.V."/>
            <person name="Stajich J.E."/>
            <person name="Kennedy P.G."/>
        </authorList>
    </citation>
    <scope>NUCLEOTIDE SEQUENCE</scope>
    <source>
        <strain evidence="2">FC423</strain>
    </source>
</reference>
<dbReference type="OrthoDB" id="2690967at2759"/>
<evidence type="ECO:0000256" key="1">
    <source>
        <dbReference type="SAM" id="MobiDB-lite"/>
    </source>
</evidence>
<feature type="compositionally biased region" description="Basic residues" evidence="1">
    <location>
        <begin position="141"/>
        <end position="150"/>
    </location>
</feature>
<evidence type="ECO:0000313" key="2">
    <source>
        <dbReference type="EMBL" id="KAG2106572.1"/>
    </source>
</evidence>
<accession>A0A9P7JSX6</accession>